<comment type="function">
    <text evidence="15">Subunits I and II form the functional core of the enzyme complex. Electrons originating in cytochrome c are transferred via heme a and Cu(A) to the binuclear center formed by heme a3 and Cu(B).</text>
</comment>
<protein>
    <recommendedName>
        <fullName evidence="3">cytochrome-c oxidase</fullName>
        <ecNumber evidence="3">7.1.1.9</ecNumber>
    </recommendedName>
    <alternativeName>
        <fullName evidence="16">Cytochrome aa3 subunit 2</fullName>
    </alternativeName>
</protein>
<comment type="similarity">
    <text evidence="2">Belongs to the cytochrome c oxidase subunit 2 family.</text>
</comment>
<keyword evidence="4" id="KW-0813">Transport</keyword>
<evidence type="ECO:0000256" key="16">
    <source>
        <dbReference type="ARBA" id="ARBA00031399"/>
    </source>
</evidence>
<keyword evidence="6" id="KW-0679">Respiratory chain</keyword>
<dbReference type="InterPro" id="IPR014222">
    <property type="entry name" value="Cyt_c_oxidase_su2"/>
</dbReference>
<dbReference type="SUPFAM" id="SSF46626">
    <property type="entry name" value="Cytochrome c"/>
    <property type="match status" value="2"/>
</dbReference>
<dbReference type="PROSITE" id="PS00078">
    <property type="entry name" value="COX2"/>
    <property type="match status" value="1"/>
</dbReference>
<dbReference type="Gene3D" id="1.10.760.10">
    <property type="entry name" value="Cytochrome c-like domain"/>
    <property type="match status" value="2"/>
</dbReference>
<evidence type="ECO:0000313" key="23">
    <source>
        <dbReference type="Proteomes" id="UP000198773"/>
    </source>
</evidence>
<dbReference type="PRINTS" id="PR01166">
    <property type="entry name" value="CYCOXIDASEII"/>
</dbReference>
<organism evidence="22 23">
    <name type="scientific">Alkalimonas amylolytica</name>
    <dbReference type="NCBI Taxonomy" id="152573"/>
    <lineage>
        <taxon>Bacteria</taxon>
        <taxon>Pseudomonadati</taxon>
        <taxon>Pseudomonadota</taxon>
        <taxon>Gammaproteobacteria</taxon>
        <taxon>Alkalimonas</taxon>
    </lineage>
</organism>
<dbReference type="GO" id="GO:0016491">
    <property type="term" value="F:oxidoreductase activity"/>
    <property type="evidence" value="ECO:0007669"/>
    <property type="project" value="InterPro"/>
</dbReference>
<dbReference type="PROSITE" id="PS51007">
    <property type="entry name" value="CYTC"/>
    <property type="match status" value="2"/>
</dbReference>
<keyword evidence="9" id="KW-1278">Translocase</keyword>
<evidence type="ECO:0000256" key="11">
    <source>
        <dbReference type="ARBA" id="ARBA00022989"/>
    </source>
</evidence>
<comment type="catalytic activity">
    <reaction evidence="17">
        <text>4 Fe(II)-[cytochrome c] + O2 + 8 H(+)(in) = 4 Fe(III)-[cytochrome c] + 2 H2O + 4 H(+)(out)</text>
        <dbReference type="Rhea" id="RHEA:11436"/>
        <dbReference type="Rhea" id="RHEA-COMP:10350"/>
        <dbReference type="Rhea" id="RHEA-COMP:14399"/>
        <dbReference type="ChEBI" id="CHEBI:15377"/>
        <dbReference type="ChEBI" id="CHEBI:15378"/>
        <dbReference type="ChEBI" id="CHEBI:15379"/>
        <dbReference type="ChEBI" id="CHEBI:29033"/>
        <dbReference type="ChEBI" id="CHEBI:29034"/>
        <dbReference type="EC" id="7.1.1.9"/>
    </reaction>
</comment>
<dbReference type="PANTHER" id="PTHR22888">
    <property type="entry name" value="CYTOCHROME C OXIDASE, SUBUNIT II"/>
    <property type="match status" value="1"/>
</dbReference>
<dbReference type="GO" id="GO:0004129">
    <property type="term" value="F:cytochrome-c oxidase activity"/>
    <property type="evidence" value="ECO:0007669"/>
    <property type="project" value="UniProtKB-EC"/>
</dbReference>
<evidence type="ECO:0000256" key="13">
    <source>
        <dbReference type="ARBA" id="ARBA00023008"/>
    </source>
</evidence>
<dbReference type="GO" id="GO:0016020">
    <property type="term" value="C:membrane"/>
    <property type="evidence" value="ECO:0007669"/>
    <property type="project" value="UniProtKB-SubCell"/>
</dbReference>
<feature type="transmembrane region" description="Helical" evidence="19">
    <location>
        <begin position="41"/>
        <end position="62"/>
    </location>
</feature>
<evidence type="ECO:0000256" key="4">
    <source>
        <dbReference type="ARBA" id="ARBA00022448"/>
    </source>
</evidence>
<dbReference type="PROSITE" id="PS50857">
    <property type="entry name" value="COX2_CUA"/>
    <property type="match status" value="1"/>
</dbReference>
<evidence type="ECO:0000256" key="8">
    <source>
        <dbReference type="ARBA" id="ARBA00022723"/>
    </source>
</evidence>
<dbReference type="InterPro" id="IPR002429">
    <property type="entry name" value="CcO_II-like_C"/>
</dbReference>
<evidence type="ECO:0000259" key="21">
    <source>
        <dbReference type="PROSITE" id="PS51007"/>
    </source>
</evidence>
<sequence>MAIAIIILLLIIGTVIFHFISPWYFTPLASNWSAIDNTVELTFWITGIVFVAVNLFLVYVLFRYRSRPGLKAEYEPENKKLEGWLTLATTIGIAAMLAPGLYVWGQFVKPPDNAIQVEAVGQQWHWSYRFPGEDGVLGKVDTRLVREDNPFGIDPTDPAGQDDILIFSNELVLPLDQPVKMLLRSKDVLHNFTVPQFRVKMDMVPGISSFLWFTPTRTGVFDLMCEELCGIGHYAMRGRVVVKEPDEFKRWLARQVTFAQTQSRSAGDAALGRAQYMVCAACHGPQGEGNEGLHAPRLAGQDLWYLQRQLKNYQHGVRGTTEGDVFGGQMIAMANLVSDEQSMQHLLAYIGSLPEPARAKADGDLRRGQQLYRNCMHCHGEQAEGSFHMNAPRLAGLEPWYLSRQIVYFRDRVRGGHPDDFYGAQMSLLVQSLRSEEDIDDLVAYINSLQPAQLARRD</sequence>
<dbReference type="PANTHER" id="PTHR22888:SF9">
    <property type="entry name" value="CYTOCHROME C OXIDASE SUBUNIT 2"/>
    <property type="match status" value="1"/>
</dbReference>
<dbReference type="Gene3D" id="2.60.40.420">
    <property type="entry name" value="Cupredoxins - blue copper proteins"/>
    <property type="match status" value="1"/>
</dbReference>
<evidence type="ECO:0000256" key="19">
    <source>
        <dbReference type="SAM" id="Phobius"/>
    </source>
</evidence>
<dbReference type="InterPro" id="IPR008972">
    <property type="entry name" value="Cupredoxin"/>
</dbReference>
<evidence type="ECO:0000256" key="10">
    <source>
        <dbReference type="ARBA" id="ARBA00022982"/>
    </source>
</evidence>
<dbReference type="Pfam" id="PF00034">
    <property type="entry name" value="Cytochrom_C"/>
    <property type="match status" value="2"/>
</dbReference>
<keyword evidence="10" id="KW-0249">Electron transport</keyword>
<evidence type="ECO:0000256" key="7">
    <source>
        <dbReference type="ARBA" id="ARBA00022692"/>
    </source>
</evidence>
<evidence type="ECO:0000256" key="17">
    <source>
        <dbReference type="ARBA" id="ARBA00047816"/>
    </source>
</evidence>
<keyword evidence="5 18" id="KW-0349">Heme</keyword>
<dbReference type="Pfam" id="PF00116">
    <property type="entry name" value="COX2"/>
    <property type="match status" value="1"/>
</dbReference>
<dbReference type="EMBL" id="FNRM01000006">
    <property type="protein sequence ID" value="SEA77258.1"/>
    <property type="molecule type" value="Genomic_DNA"/>
</dbReference>
<dbReference type="SUPFAM" id="SSF49503">
    <property type="entry name" value="Cupredoxins"/>
    <property type="match status" value="1"/>
</dbReference>
<feature type="transmembrane region" description="Helical" evidence="19">
    <location>
        <begin position="83"/>
        <end position="104"/>
    </location>
</feature>
<keyword evidence="11 19" id="KW-1133">Transmembrane helix</keyword>
<name>A0A1H4DXN5_ALKAM</name>
<evidence type="ECO:0000313" key="22">
    <source>
        <dbReference type="EMBL" id="SEA77258.1"/>
    </source>
</evidence>
<dbReference type="Gene3D" id="1.10.287.90">
    <property type="match status" value="1"/>
</dbReference>
<dbReference type="CDD" id="cd13919">
    <property type="entry name" value="CuRO_HCO_II_like_5"/>
    <property type="match status" value="1"/>
</dbReference>
<evidence type="ECO:0000256" key="1">
    <source>
        <dbReference type="ARBA" id="ARBA00004141"/>
    </source>
</evidence>
<reference evidence="22 23" key="1">
    <citation type="submission" date="2016-10" db="EMBL/GenBank/DDBJ databases">
        <authorList>
            <person name="de Groot N.N."/>
        </authorList>
    </citation>
    <scope>NUCLEOTIDE SEQUENCE [LARGE SCALE GENOMIC DNA]</scope>
    <source>
        <strain evidence="22 23">CGMCC 1.3430</strain>
    </source>
</reference>
<dbReference type="InterPro" id="IPR036909">
    <property type="entry name" value="Cyt_c-like_dom_sf"/>
</dbReference>
<evidence type="ECO:0000256" key="5">
    <source>
        <dbReference type="ARBA" id="ARBA00022617"/>
    </source>
</evidence>
<feature type="domain" description="Cytochrome oxidase subunit II copper A binding" evidence="20">
    <location>
        <begin position="112"/>
        <end position="254"/>
    </location>
</feature>
<dbReference type="SUPFAM" id="SSF81464">
    <property type="entry name" value="Cytochrome c oxidase subunit II-like, transmembrane region"/>
    <property type="match status" value="1"/>
</dbReference>
<feature type="domain" description="Cytochrome c" evidence="21">
    <location>
        <begin position="267"/>
        <end position="354"/>
    </location>
</feature>
<dbReference type="InterPro" id="IPR045187">
    <property type="entry name" value="CcO_II"/>
</dbReference>
<evidence type="ECO:0000256" key="14">
    <source>
        <dbReference type="ARBA" id="ARBA00023136"/>
    </source>
</evidence>
<evidence type="ECO:0000256" key="9">
    <source>
        <dbReference type="ARBA" id="ARBA00022967"/>
    </source>
</evidence>
<comment type="subcellular location">
    <subcellularLocation>
        <location evidence="1">Membrane</location>
        <topology evidence="1">Multi-pass membrane protein</topology>
    </subcellularLocation>
</comment>
<dbReference type="InterPro" id="IPR036257">
    <property type="entry name" value="Cyt_c_oxidase_su2_TM_sf"/>
</dbReference>
<evidence type="ECO:0000256" key="2">
    <source>
        <dbReference type="ARBA" id="ARBA00007866"/>
    </source>
</evidence>
<dbReference type="GO" id="GO:0005507">
    <property type="term" value="F:copper ion binding"/>
    <property type="evidence" value="ECO:0007669"/>
    <property type="project" value="InterPro"/>
</dbReference>
<evidence type="ECO:0000256" key="3">
    <source>
        <dbReference type="ARBA" id="ARBA00012949"/>
    </source>
</evidence>
<dbReference type="STRING" id="152573.SAMN04488051_10685"/>
<gene>
    <name evidence="22" type="ORF">SAMN04488051_10685</name>
</gene>
<dbReference type="InterPro" id="IPR001505">
    <property type="entry name" value="Copper_CuA"/>
</dbReference>
<dbReference type="AlphaFoldDB" id="A0A1H4DXN5"/>
<evidence type="ECO:0000256" key="6">
    <source>
        <dbReference type="ARBA" id="ARBA00022660"/>
    </source>
</evidence>
<evidence type="ECO:0000259" key="20">
    <source>
        <dbReference type="PROSITE" id="PS50857"/>
    </source>
</evidence>
<dbReference type="EC" id="7.1.1.9" evidence="3"/>
<keyword evidence="8 18" id="KW-0479">Metal-binding</keyword>
<dbReference type="RefSeq" id="WP_091343300.1">
    <property type="nucleotide sequence ID" value="NZ_FNRM01000006.1"/>
</dbReference>
<evidence type="ECO:0000256" key="15">
    <source>
        <dbReference type="ARBA" id="ARBA00024688"/>
    </source>
</evidence>
<keyword evidence="13" id="KW-0186">Copper</keyword>
<keyword evidence="23" id="KW-1185">Reference proteome</keyword>
<proteinExistence type="inferred from homology"/>
<dbReference type="InterPro" id="IPR009056">
    <property type="entry name" value="Cyt_c-like_dom"/>
</dbReference>
<keyword evidence="14 19" id="KW-0472">Membrane</keyword>
<evidence type="ECO:0000256" key="12">
    <source>
        <dbReference type="ARBA" id="ARBA00023004"/>
    </source>
</evidence>
<keyword evidence="12 18" id="KW-0408">Iron</keyword>
<dbReference type="GO" id="GO:0020037">
    <property type="term" value="F:heme binding"/>
    <property type="evidence" value="ECO:0007669"/>
    <property type="project" value="InterPro"/>
</dbReference>
<keyword evidence="7 19" id="KW-0812">Transmembrane</keyword>
<feature type="domain" description="Cytochrome c" evidence="21">
    <location>
        <begin position="363"/>
        <end position="450"/>
    </location>
</feature>
<dbReference type="NCBIfam" id="TIGR02866">
    <property type="entry name" value="CoxB"/>
    <property type="match status" value="1"/>
</dbReference>
<dbReference type="GO" id="GO:0042773">
    <property type="term" value="P:ATP synthesis coupled electron transport"/>
    <property type="evidence" value="ECO:0007669"/>
    <property type="project" value="TreeGrafter"/>
</dbReference>
<accession>A0A1H4DXN5</accession>
<dbReference type="Proteomes" id="UP000198773">
    <property type="component" value="Unassembled WGS sequence"/>
</dbReference>
<evidence type="ECO:0000256" key="18">
    <source>
        <dbReference type="PROSITE-ProRule" id="PRU00433"/>
    </source>
</evidence>
<dbReference type="OrthoDB" id="9773456at2"/>